<keyword evidence="2" id="KW-0812">Transmembrane</keyword>
<dbReference type="PANTHER" id="PTHR38225">
    <property type="entry name" value="PROTEIN, PUTATIVE-RELATED"/>
    <property type="match status" value="1"/>
</dbReference>
<dbReference type="PANTHER" id="PTHR38225:SF4">
    <property type="entry name" value="PROTEIN, PUTATIVE-RELATED"/>
    <property type="match status" value="1"/>
</dbReference>
<keyword evidence="4" id="KW-1185">Reference proteome</keyword>
<comment type="caution">
    <text evidence="3">The sequence shown here is derived from an EMBL/GenBank/DDBJ whole genome shotgun (WGS) entry which is preliminary data.</text>
</comment>
<sequence length="126" mass="14194">MASSSLPSTFATISPSSKPYTRQAFRVRAQSFREEADGSSSRVDANMGVLRERIEKVKMREKMDKFCRSNEDKYGWNYGGGYDYKARRDGSELFQLVGLVGATIGFTCLTGTLFLSFVSLLLHFHQ</sequence>
<reference evidence="3" key="1">
    <citation type="submission" date="2019-09" db="EMBL/GenBank/DDBJ databases">
        <title>Draft genome information of white flower Hibiscus syriacus.</title>
        <authorList>
            <person name="Kim Y.-M."/>
        </authorList>
    </citation>
    <scope>NUCLEOTIDE SEQUENCE [LARGE SCALE GENOMIC DNA]</scope>
    <source>
        <strain evidence="3">YM2019G1</strain>
    </source>
</reference>
<proteinExistence type="predicted"/>
<evidence type="ECO:0000313" key="4">
    <source>
        <dbReference type="Proteomes" id="UP000436088"/>
    </source>
</evidence>
<organism evidence="3 4">
    <name type="scientific">Hibiscus syriacus</name>
    <name type="common">Rose of Sharon</name>
    <dbReference type="NCBI Taxonomy" id="106335"/>
    <lineage>
        <taxon>Eukaryota</taxon>
        <taxon>Viridiplantae</taxon>
        <taxon>Streptophyta</taxon>
        <taxon>Embryophyta</taxon>
        <taxon>Tracheophyta</taxon>
        <taxon>Spermatophyta</taxon>
        <taxon>Magnoliopsida</taxon>
        <taxon>eudicotyledons</taxon>
        <taxon>Gunneridae</taxon>
        <taxon>Pentapetalae</taxon>
        <taxon>rosids</taxon>
        <taxon>malvids</taxon>
        <taxon>Malvales</taxon>
        <taxon>Malvaceae</taxon>
        <taxon>Malvoideae</taxon>
        <taxon>Hibiscus</taxon>
    </lineage>
</organism>
<dbReference type="AlphaFoldDB" id="A0A6A3CC10"/>
<dbReference type="EMBL" id="VEPZ02000348">
    <property type="protein sequence ID" value="KAE8726720.1"/>
    <property type="molecule type" value="Genomic_DNA"/>
</dbReference>
<feature type="transmembrane region" description="Helical" evidence="2">
    <location>
        <begin position="93"/>
        <end position="122"/>
    </location>
</feature>
<evidence type="ECO:0000256" key="1">
    <source>
        <dbReference type="SAM" id="MobiDB-lite"/>
    </source>
</evidence>
<evidence type="ECO:0000313" key="3">
    <source>
        <dbReference type="EMBL" id="KAE8726720.1"/>
    </source>
</evidence>
<accession>A0A6A3CC10</accession>
<evidence type="ECO:0000256" key="2">
    <source>
        <dbReference type="SAM" id="Phobius"/>
    </source>
</evidence>
<keyword evidence="2" id="KW-1133">Transmembrane helix</keyword>
<keyword evidence="2" id="KW-0472">Membrane</keyword>
<feature type="region of interest" description="Disordered" evidence="1">
    <location>
        <begin position="1"/>
        <end position="20"/>
    </location>
</feature>
<name>A0A6A3CC10_HIBSY</name>
<gene>
    <name evidence="3" type="ORF">F3Y22_tig00006449pilonHSYRG00021</name>
</gene>
<dbReference type="Proteomes" id="UP000436088">
    <property type="component" value="Unassembled WGS sequence"/>
</dbReference>
<protein>
    <submittedName>
        <fullName evidence="3">Uncharacterized protein</fullName>
    </submittedName>
</protein>